<protein>
    <recommendedName>
        <fullName evidence="3">Glycosyltransferase</fullName>
    </recommendedName>
</protein>
<dbReference type="HOGENOM" id="CLU_539550_0_0_5"/>
<accession>A3SM63</accession>
<gene>
    <name evidence="1" type="ORF">ISM_09105</name>
</gene>
<dbReference type="Gene3D" id="3.40.50.2000">
    <property type="entry name" value="Glycogen Phosphorylase B"/>
    <property type="match status" value="2"/>
</dbReference>
<keyword evidence="2" id="KW-1185">Reference proteome</keyword>
<name>A3SM63_ROSNI</name>
<comment type="caution">
    <text evidence="1">The sequence shown here is derived from an EMBL/GenBank/DDBJ whole genome shotgun (WGS) entry which is preliminary data.</text>
</comment>
<dbReference type="AlphaFoldDB" id="A3SM63"/>
<dbReference type="SUPFAM" id="SSF53756">
    <property type="entry name" value="UDP-Glycosyltransferase/glycogen phosphorylase"/>
    <property type="match status" value="1"/>
</dbReference>
<dbReference type="STRING" id="89187.ISM_09105"/>
<evidence type="ECO:0000313" key="1">
    <source>
        <dbReference type="EMBL" id="EAP78444.1"/>
    </source>
</evidence>
<sequence length="505" mass="56186">MPISCTYLPCAISRALEIRKRLDPLHCREELNSLSDLLSSAVLKANSLEDSLTFLRLYARLHWDNISGFFGNDELERSHFDIWGKTELASDQRVLPEVDFLHVATQTYVQGGHSRLLWKLGDGLSAFGSQALIVTQPRKRNHIANFPGPVVRLSGNSSQRAGAIVAAAQNARSILLHNHPDDSAATFAARILRAQGKKVLFVNHADHVFTLGPGAGDVVLEICMTGWKTTRDRRHAHAQSFMGIPIVDDDQPRPVHEAPKDGPIVSVGGPGKFEPSDELSFPKFLMDLLPHVRNEVILVGPSHKEPWWSEVLEAFPGRVSLRGRVAPEEVAEIMRSASCYVDSFPLDGGTAYPQAAAAGLPGFAPNAFDASGVSPTEKLRFPTLDAMREALIAYLNEEAEYPFDLEAVRDQLWEDFSTSAVAQRVANAAEGNYCERLPYLVPLGMRDSDYNARRWDVLGRVHLPKRQWKGLSLRGRHQFWKAVREASLPSETRKTIAKRLLLQWV</sequence>
<dbReference type="EMBL" id="AALY01000001">
    <property type="protein sequence ID" value="EAP78444.1"/>
    <property type="molecule type" value="Genomic_DNA"/>
</dbReference>
<dbReference type="Proteomes" id="UP000005954">
    <property type="component" value="Unassembled WGS sequence"/>
</dbReference>
<reference evidence="1 2" key="1">
    <citation type="submission" date="2005-12" db="EMBL/GenBank/DDBJ databases">
        <authorList>
            <person name="Moran M.A."/>
            <person name="Ferriera S."/>
            <person name="Johnson J."/>
            <person name="Kravitz S."/>
            <person name="Halpern A."/>
            <person name="Remington K."/>
            <person name="Beeson K."/>
            <person name="Tran B."/>
            <person name="Rogers Y.-H."/>
            <person name="Friedman R."/>
            <person name="Venter J.C."/>
        </authorList>
    </citation>
    <scope>NUCLEOTIDE SEQUENCE [LARGE SCALE GENOMIC DNA]</scope>
    <source>
        <strain evidence="2">ATCC BAA-591 / DSM 15170 / ISM</strain>
    </source>
</reference>
<proteinExistence type="predicted"/>
<organism evidence="1 2">
    <name type="scientific">Roseovarius nubinhibens (strain ATCC BAA-591 / DSM 15170 / ISM)</name>
    <dbReference type="NCBI Taxonomy" id="89187"/>
    <lineage>
        <taxon>Bacteria</taxon>
        <taxon>Pseudomonadati</taxon>
        <taxon>Pseudomonadota</taxon>
        <taxon>Alphaproteobacteria</taxon>
        <taxon>Rhodobacterales</taxon>
        <taxon>Roseobacteraceae</taxon>
        <taxon>Roseovarius</taxon>
    </lineage>
</organism>
<dbReference type="eggNOG" id="COG0438">
    <property type="taxonomic scope" value="Bacteria"/>
</dbReference>
<evidence type="ECO:0000313" key="2">
    <source>
        <dbReference type="Proteomes" id="UP000005954"/>
    </source>
</evidence>
<evidence type="ECO:0008006" key="3">
    <source>
        <dbReference type="Google" id="ProtNLM"/>
    </source>
</evidence>